<feature type="transmembrane region" description="Helical" evidence="2">
    <location>
        <begin position="12"/>
        <end position="34"/>
    </location>
</feature>
<protein>
    <submittedName>
        <fullName evidence="4">PH domain-containing protein</fullName>
    </submittedName>
</protein>
<keyword evidence="2" id="KW-0472">Membrane</keyword>
<proteinExistence type="predicted"/>
<keyword evidence="2" id="KW-1133">Transmembrane helix</keyword>
<keyword evidence="2" id="KW-0812">Transmembrane</keyword>
<evidence type="ECO:0000259" key="3">
    <source>
        <dbReference type="Pfam" id="PF10756"/>
    </source>
</evidence>
<dbReference type="InterPro" id="IPR019692">
    <property type="entry name" value="CFP-6_PH"/>
</dbReference>
<evidence type="ECO:0000313" key="4">
    <source>
        <dbReference type="EMBL" id="MBB1243997.1"/>
    </source>
</evidence>
<feature type="domain" description="Low molecular weight protein antigen 6 PH" evidence="3">
    <location>
        <begin position="65"/>
        <end position="135"/>
    </location>
</feature>
<keyword evidence="5" id="KW-1185">Reference proteome</keyword>
<comment type="caution">
    <text evidence="4">The sequence shown here is derived from an EMBL/GenBank/DDBJ whole genome shotgun (WGS) entry which is preliminary data.</text>
</comment>
<dbReference type="RefSeq" id="WP_182855358.1">
    <property type="nucleotide sequence ID" value="NZ_WMLF01000116.1"/>
</dbReference>
<reference evidence="5" key="1">
    <citation type="journal article" date="2020" name="Syst. Appl. Microbiol.">
        <title>Streptomyces alkaliterrae sp. nov., isolated from an alkaline soil, and emended descriptions of Streptomyces alkaliphilus, Streptomyces calidiresistens and Streptomyces durbertensis.</title>
        <authorList>
            <person name="Swiecimska M."/>
            <person name="Golinska P."/>
            <person name="Nouioui I."/>
            <person name="Wypij M."/>
            <person name="Rai M."/>
            <person name="Sangal V."/>
            <person name="Goodfellow M."/>
        </authorList>
    </citation>
    <scope>NUCLEOTIDE SEQUENCE [LARGE SCALE GENOMIC DNA]</scope>
    <source>
        <strain evidence="5">DSM 104538</strain>
    </source>
</reference>
<evidence type="ECO:0000256" key="2">
    <source>
        <dbReference type="SAM" id="Phobius"/>
    </source>
</evidence>
<accession>A0ABR6EF90</accession>
<feature type="region of interest" description="Disordered" evidence="1">
    <location>
        <begin position="125"/>
        <end position="158"/>
    </location>
</feature>
<dbReference type="EMBL" id="WMLF01000116">
    <property type="protein sequence ID" value="MBB1243997.1"/>
    <property type="molecule type" value="Genomic_DNA"/>
</dbReference>
<sequence length="204" mass="21734">MTSPEPVYADRCYRSGGALAGGVLLLGLAAWLGGDALLRGEGRTPAVAAAALLCAVPLIVAFTLRPAVYAGAERLRVRNPFRTITLPWGSIELIRAAYSCEVVADGVKYQLWSIPVSLRERKKATRHNQRLESGRPPRGVLGFGSVDADAGPRQAPSDQTVEELRELAERHAKKTGTPTVRWAYEIIAPAAAGALLLAALLLTA</sequence>
<evidence type="ECO:0000313" key="5">
    <source>
        <dbReference type="Proteomes" id="UP000766698"/>
    </source>
</evidence>
<feature type="transmembrane region" description="Helical" evidence="2">
    <location>
        <begin position="46"/>
        <end position="68"/>
    </location>
</feature>
<organism evidence="4 5">
    <name type="scientific">Streptomyces durbertensis</name>
    <dbReference type="NCBI Taxonomy" id="2448886"/>
    <lineage>
        <taxon>Bacteria</taxon>
        <taxon>Bacillati</taxon>
        <taxon>Actinomycetota</taxon>
        <taxon>Actinomycetes</taxon>
        <taxon>Kitasatosporales</taxon>
        <taxon>Streptomycetaceae</taxon>
        <taxon>Streptomyces</taxon>
    </lineage>
</organism>
<dbReference type="Pfam" id="PF10756">
    <property type="entry name" value="bPH_6"/>
    <property type="match status" value="1"/>
</dbReference>
<evidence type="ECO:0000256" key="1">
    <source>
        <dbReference type="SAM" id="MobiDB-lite"/>
    </source>
</evidence>
<dbReference type="Proteomes" id="UP000766698">
    <property type="component" value="Unassembled WGS sequence"/>
</dbReference>
<name>A0ABR6EF90_9ACTN</name>
<feature type="transmembrane region" description="Helical" evidence="2">
    <location>
        <begin position="182"/>
        <end position="202"/>
    </location>
</feature>
<gene>
    <name evidence="4" type="ORF">GL263_10570</name>
</gene>